<evidence type="ECO:0000256" key="2">
    <source>
        <dbReference type="ARBA" id="ARBA00022729"/>
    </source>
</evidence>
<evidence type="ECO:0000313" key="5">
    <source>
        <dbReference type="Proteomes" id="UP000234914"/>
    </source>
</evidence>
<name>A0A2I1RIL3_FAUOS</name>
<evidence type="ECO:0000313" key="4">
    <source>
        <dbReference type="EMBL" id="PKZ68985.1"/>
    </source>
</evidence>
<accession>A0A2I1RIL3</accession>
<proteinExistence type="inferred from homology"/>
<dbReference type="RefSeq" id="WP_101964292.1">
    <property type="nucleotide sequence ID" value="NZ_JAHXPO010000001.1"/>
</dbReference>
<keyword evidence="2 3" id="KW-0732">Signal</keyword>
<dbReference type="EMBL" id="PKJS01000006">
    <property type="protein sequence ID" value="PKZ68985.1"/>
    <property type="molecule type" value="Genomic_DNA"/>
</dbReference>
<organism evidence="4 5">
    <name type="scientific">Faucicola osloensis</name>
    <name type="common">Moraxella osloensis</name>
    <dbReference type="NCBI Taxonomy" id="34062"/>
    <lineage>
        <taxon>Bacteria</taxon>
        <taxon>Pseudomonadati</taxon>
        <taxon>Pseudomonadota</taxon>
        <taxon>Gammaproteobacteria</taxon>
        <taxon>Moraxellales</taxon>
        <taxon>Moraxellaceae</taxon>
        <taxon>Faucicola</taxon>
    </lineage>
</organism>
<comment type="caution">
    <text evidence="4">The sequence shown here is derived from an EMBL/GenBank/DDBJ whole genome shotgun (WGS) entry which is preliminary data.</text>
</comment>
<feature type="chain" id="PRO_5014173799" evidence="3">
    <location>
        <begin position="25"/>
        <end position="230"/>
    </location>
</feature>
<comment type="similarity">
    <text evidence="1">Belongs to the UPF0319 family.</text>
</comment>
<dbReference type="InterPro" id="IPR018635">
    <property type="entry name" value="UPF0319"/>
</dbReference>
<gene>
    <name evidence="4" type="ORF">CYJ96_05915</name>
</gene>
<dbReference type="Proteomes" id="UP000234914">
    <property type="component" value="Unassembled WGS sequence"/>
</dbReference>
<evidence type="ECO:0000256" key="3">
    <source>
        <dbReference type="SAM" id="SignalP"/>
    </source>
</evidence>
<reference evidence="4 5" key="1">
    <citation type="submission" date="2017-12" db="EMBL/GenBank/DDBJ databases">
        <title>Phylogenetic diversity of female urinary microbiome.</title>
        <authorList>
            <person name="Thomas-White K."/>
            <person name="Wolfe A.J."/>
        </authorList>
    </citation>
    <scope>NUCLEOTIDE SEQUENCE [LARGE SCALE GENOMIC DNA]</scope>
    <source>
        <strain evidence="4 5">UMB0416</strain>
    </source>
</reference>
<sequence>MNKQYLWTAAVLTAGVLATTQTFAQVTLNVADNTVVTAINGQEVKNGLLSKPQKTYKLEPGKHVITAKYNRLYELRGDNHDVLRSSNISIPVELADNQTYVLDMLGQPEDYNAAKEYVKQPTLAVLQGKQIIASQKATSSSSSSIFSGLGNALGGVFGGSSKAVEANQQTINALGQSGGAIPAINQPSNQSGNQAVVTTVSSSDNLDQFMQLWLRATPAERDKIRQWVQK</sequence>
<dbReference type="PANTHER" id="PTHR38108">
    <property type="entry name" value="UPF0319 PROTEIN YCCT"/>
    <property type="match status" value="1"/>
</dbReference>
<protein>
    <submittedName>
        <fullName evidence="4">DUF2057 domain-containing protein</fullName>
    </submittedName>
</protein>
<dbReference type="Pfam" id="PF09829">
    <property type="entry name" value="DUF2057"/>
    <property type="match status" value="1"/>
</dbReference>
<dbReference type="PANTHER" id="PTHR38108:SF1">
    <property type="entry name" value="UPF0319 PROTEIN YCCT"/>
    <property type="match status" value="1"/>
</dbReference>
<feature type="signal peptide" evidence="3">
    <location>
        <begin position="1"/>
        <end position="24"/>
    </location>
</feature>
<evidence type="ECO:0000256" key="1">
    <source>
        <dbReference type="ARBA" id="ARBA00008490"/>
    </source>
</evidence>
<dbReference type="AlphaFoldDB" id="A0A2I1RIL3"/>